<keyword evidence="1" id="KW-0812">Transmembrane</keyword>
<dbReference type="EMBL" id="JBEZFP010000063">
    <property type="protein sequence ID" value="MEU8136445.1"/>
    <property type="molecule type" value="Genomic_DNA"/>
</dbReference>
<gene>
    <name evidence="2" type="ORF">AB0C36_23405</name>
</gene>
<organism evidence="2 3">
    <name type="scientific">Streptodolium elevatio</name>
    <dbReference type="NCBI Taxonomy" id="3157996"/>
    <lineage>
        <taxon>Bacteria</taxon>
        <taxon>Bacillati</taxon>
        <taxon>Actinomycetota</taxon>
        <taxon>Actinomycetes</taxon>
        <taxon>Kitasatosporales</taxon>
        <taxon>Streptomycetaceae</taxon>
        <taxon>Streptodolium</taxon>
    </lineage>
</organism>
<dbReference type="Proteomes" id="UP001551482">
    <property type="component" value="Unassembled WGS sequence"/>
</dbReference>
<keyword evidence="3" id="KW-1185">Reference proteome</keyword>
<dbReference type="InterPro" id="IPR036259">
    <property type="entry name" value="MFS_trans_sf"/>
</dbReference>
<name>A0ABV3DL11_9ACTN</name>
<keyword evidence="1" id="KW-0472">Membrane</keyword>
<comment type="caution">
    <text evidence="2">The sequence shown here is derived from an EMBL/GenBank/DDBJ whole genome shotgun (WGS) entry which is preliminary data.</text>
</comment>
<dbReference type="SUPFAM" id="SSF103473">
    <property type="entry name" value="MFS general substrate transporter"/>
    <property type="match status" value="1"/>
</dbReference>
<dbReference type="PANTHER" id="PTHR38441">
    <property type="entry name" value="INTEGRAL MEMBRANE PROTEIN-RELATED"/>
    <property type="match status" value="1"/>
</dbReference>
<sequence>MQASDDFRKLRRSFRSFAFPVTVAFCAWYLLYVLLAVYARDFMGTEVIGNVNLGFVFGVLQFVTTFLIAWAYSRYARTHIDPAAATVRERMDGAAAAADTGAAAGGEVR</sequence>
<evidence type="ECO:0000313" key="3">
    <source>
        <dbReference type="Proteomes" id="UP001551482"/>
    </source>
</evidence>
<feature type="transmembrane region" description="Helical" evidence="1">
    <location>
        <begin position="17"/>
        <end position="39"/>
    </location>
</feature>
<evidence type="ECO:0000313" key="2">
    <source>
        <dbReference type="EMBL" id="MEU8136445.1"/>
    </source>
</evidence>
<reference evidence="2 3" key="1">
    <citation type="submission" date="2024-06" db="EMBL/GenBank/DDBJ databases">
        <title>The Natural Products Discovery Center: Release of the First 8490 Sequenced Strains for Exploring Actinobacteria Biosynthetic Diversity.</title>
        <authorList>
            <person name="Kalkreuter E."/>
            <person name="Kautsar S.A."/>
            <person name="Yang D."/>
            <person name="Bader C.D."/>
            <person name="Teijaro C.N."/>
            <person name="Fluegel L."/>
            <person name="Davis C.M."/>
            <person name="Simpson J.R."/>
            <person name="Lauterbach L."/>
            <person name="Steele A.D."/>
            <person name="Gui C."/>
            <person name="Meng S."/>
            <person name="Li G."/>
            <person name="Viehrig K."/>
            <person name="Ye F."/>
            <person name="Su P."/>
            <person name="Kiefer A.F."/>
            <person name="Nichols A."/>
            <person name="Cepeda A.J."/>
            <person name="Yan W."/>
            <person name="Fan B."/>
            <person name="Jiang Y."/>
            <person name="Adhikari A."/>
            <person name="Zheng C.-J."/>
            <person name="Schuster L."/>
            <person name="Cowan T.M."/>
            <person name="Smanski M.J."/>
            <person name="Chevrette M.G."/>
            <person name="De Carvalho L.P.S."/>
            <person name="Shen B."/>
        </authorList>
    </citation>
    <scope>NUCLEOTIDE SEQUENCE [LARGE SCALE GENOMIC DNA]</scope>
    <source>
        <strain evidence="2 3">NPDC048946</strain>
    </source>
</reference>
<dbReference type="RefSeq" id="WP_358356972.1">
    <property type="nucleotide sequence ID" value="NZ_JBEZFP010000063.1"/>
</dbReference>
<proteinExistence type="predicted"/>
<keyword evidence="1" id="KW-1133">Transmembrane helix</keyword>
<accession>A0ABV3DL11</accession>
<dbReference type="InterPro" id="IPR007436">
    <property type="entry name" value="DUF485"/>
</dbReference>
<protein>
    <submittedName>
        <fullName evidence="2">DUF485 domain-containing protein</fullName>
    </submittedName>
</protein>
<evidence type="ECO:0000256" key="1">
    <source>
        <dbReference type="SAM" id="Phobius"/>
    </source>
</evidence>
<dbReference type="PANTHER" id="PTHR38441:SF1">
    <property type="entry name" value="MEMBRANE PROTEIN"/>
    <property type="match status" value="1"/>
</dbReference>
<feature type="transmembrane region" description="Helical" evidence="1">
    <location>
        <begin position="51"/>
        <end position="72"/>
    </location>
</feature>
<dbReference type="Pfam" id="PF04341">
    <property type="entry name" value="DUF485"/>
    <property type="match status" value="1"/>
</dbReference>